<evidence type="ECO:0000256" key="1">
    <source>
        <dbReference type="SAM" id="Phobius"/>
    </source>
</evidence>
<dbReference type="EMBL" id="CP011390">
    <property type="protein sequence ID" value="ANE51103.1"/>
    <property type="molecule type" value="Genomic_DNA"/>
</dbReference>
<evidence type="ECO:0000259" key="2">
    <source>
        <dbReference type="Pfam" id="PF09822"/>
    </source>
</evidence>
<dbReference type="STRING" id="1492898.SY85_11920"/>
<keyword evidence="1" id="KW-1133">Transmembrane helix</keyword>
<dbReference type="Pfam" id="PF23357">
    <property type="entry name" value="DUF7088"/>
    <property type="match status" value="1"/>
</dbReference>
<dbReference type="InterPro" id="IPR019196">
    <property type="entry name" value="ABC_transp_unknown"/>
</dbReference>
<dbReference type="Proteomes" id="UP000077177">
    <property type="component" value="Chromosome"/>
</dbReference>
<evidence type="ECO:0000313" key="5">
    <source>
        <dbReference type="Proteomes" id="UP000077177"/>
    </source>
</evidence>
<feature type="domain" description="DUF7088" evidence="3">
    <location>
        <begin position="39"/>
        <end position="152"/>
    </location>
</feature>
<gene>
    <name evidence="4" type="ORF">SY85_11920</name>
</gene>
<keyword evidence="1" id="KW-0472">Membrane</keyword>
<dbReference type="InterPro" id="IPR019863">
    <property type="entry name" value="Motility-assoc_ABC-rel_GldG"/>
</dbReference>
<feature type="domain" description="ABC-type uncharacterised transport system" evidence="2">
    <location>
        <begin position="204"/>
        <end position="506"/>
    </location>
</feature>
<dbReference type="InterPro" id="IPR055396">
    <property type="entry name" value="DUF7088"/>
</dbReference>
<name>A0A172TWC2_9BACT</name>
<reference evidence="5" key="1">
    <citation type="submission" date="2015-01" db="EMBL/GenBank/DDBJ databases">
        <title>Flavisolibacter sp./LCS9/ whole genome sequencing.</title>
        <authorList>
            <person name="Kim M.K."/>
            <person name="Srinivasan S."/>
            <person name="Lee J.-J."/>
        </authorList>
    </citation>
    <scope>NUCLEOTIDE SEQUENCE [LARGE SCALE GENOMIC DNA]</scope>
    <source>
        <strain evidence="5">LCS9</strain>
    </source>
</reference>
<dbReference type="PATRIC" id="fig|1492898.3.peg.2573"/>
<evidence type="ECO:0000259" key="3">
    <source>
        <dbReference type="Pfam" id="PF23357"/>
    </source>
</evidence>
<organism evidence="4 5">
    <name type="scientific">Flavisolibacter tropicus</name>
    <dbReference type="NCBI Taxonomy" id="1492898"/>
    <lineage>
        <taxon>Bacteria</taxon>
        <taxon>Pseudomonadati</taxon>
        <taxon>Bacteroidota</taxon>
        <taxon>Chitinophagia</taxon>
        <taxon>Chitinophagales</taxon>
        <taxon>Chitinophagaceae</taxon>
        <taxon>Flavisolibacter</taxon>
    </lineage>
</organism>
<keyword evidence="1" id="KW-0812">Transmembrane</keyword>
<feature type="transmembrane region" description="Helical" evidence="1">
    <location>
        <begin position="541"/>
        <end position="560"/>
    </location>
</feature>
<proteinExistence type="predicted"/>
<dbReference type="NCBIfam" id="TIGR03521">
    <property type="entry name" value="GldG"/>
    <property type="match status" value="1"/>
</dbReference>
<evidence type="ECO:0000313" key="4">
    <source>
        <dbReference type="EMBL" id="ANE51103.1"/>
    </source>
</evidence>
<dbReference type="AlphaFoldDB" id="A0A172TWC2"/>
<sequence>MSMKGKKTNNRLWWIGIAGALALINVLAAQFHQRFDLTEEKRFSLSKPTKDLLRQLEAPVTIDVYLTGKELPAVVRKFRNTLSDFLFETKQYAGNNLQFNFIDPYASNDTAVVRQLQDSLATNYGLTPVVINAPAAVGDELKIKQLIHGAVVRYGDRSVGVDLLQGEKSFGTEKEQLAALYNNMEARIEYKFASAIQKITTKQKPVVAYALGHGETFDARVNDAFITIRENYSGDTINIKEVPFIPSQINALVILKPTQPFADADKLKIDQYVMNGGKVFWMIDNMYAEFDSLYKSNGFIAYDRGLNLEDLLFTYGVRINQTLLQDMQCDKLPQVGPNGQQMLVDWPFFPILNGTDHPISKNLDGIRSMFPTTLDTVQAAGIRKTVLLQSSNNSRYLEAPAKIDFEFLQIAPDQKLFHKPATPVAYLLEGKFRSLYTGRVPRAVADSLKQMNHPFQNTAVTDGKMIVVADGDIAMNQFSSSAGPLPMGMNVFTRYTFANKDFFVNSLEYLVNPTDILQTRSKEYTLRLLDPRRVDEQRSTWQLVNIALPIVLVVLFGYIYQQVRKRTYTVGNPKN</sequence>
<dbReference type="Pfam" id="PF09822">
    <property type="entry name" value="ABC_transp_aux"/>
    <property type="match status" value="1"/>
</dbReference>
<accession>A0A172TWC2</accession>
<dbReference type="KEGG" id="fla:SY85_11920"/>
<keyword evidence="5" id="KW-1185">Reference proteome</keyword>
<protein>
    <submittedName>
        <fullName evidence="4">Uncharacterized protein</fullName>
    </submittedName>
</protein>
<reference evidence="4 5" key="2">
    <citation type="journal article" date="2016" name="Int. J. Syst. Evol. Microbiol.">
        <title>Flavisolibacter tropicus sp. nov., isolated from tropical soil.</title>
        <authorList>
            <person name="Lee J.J."/>
            <person name="Kang M.S."/>
            <person name="Kim G.S."/>
            <person name="Lee C.S."/>
            <person name="Lim S."/>
            <person name="Lee J."/>
            <person name="Roh S.H."/>
            <person name="Kang H."/>
            <person name="Ha J.M."/>
            <person name="Bae S."/>
            <person name="Jung H.Y."/>
            <person name="Kim M.K."/>
        </authorList>
    </citation>
    <scope>NUCLEOTIDE SEQUENCE [LARGE SCALE GENOMIC DNA]</scope>
    <source>
        <strain evidence="4 5">LCS9</strain>
    </source>
</reference>